<dbReference type="PANTHER" id="PTHR32305:SF15">
    <property type="entry name" value="PROTEIN RHSA-RELATED"/>
    <property type="match status" value="1"/>
</dbReference>
<keyword evidence="1" id="KW-0677">Repeat</keyword>
<dbReference type="InterPro" id="IPR056823">
    <property type="entry name" value="TEN-like_YD-shell"/>
</dbReference>
<evidence type="ECO:0000259" key="2">
    <source>
        <dbReference type="Pfam" id="PF25023"/>
    </source>
</evidence>
<dbReference type="Proteomes" id="UP001478133">
    <property type="component" value="Unassembled WGS sequence"/>
</dbReference>
<dbReference type="Pfam" id="PF25023">
    <property type="entry name" value="TEN_YD-shell"/>
    <property type="match status" value="1"/>
</dbReference>
<evidence type="ECO:0000256" key="1">
    <source>
        <dbReference type="ARBA" id="ARBA00022737"/>
    </source>
</evidence>
<dbReference type="RefSeq" id="WP_211148671.1">
    <property type="nucleotide sequence ID" value="NZ_JBBMEY010000001.1"/>
</dbReference>
<sequence>MQGDIVKILDEDGNEKASYVYNAWGNILSQSEDELSSINPLRYRGYVYDEDTTLYYLQTRYYDPTTGRFINADDTVFISSSGTAIGDSIYTYCENEPVNRSDAEGTCYFDIKDNIKHFNSEYRLDFIKIGEKKRENTIESLQLENGFICVIINTLGL</sequence>
<keyword evidence="4" id="KW-1185">Reference proteome</keyword>
<accession>A0ABV1HS12</accession>
<reference evidence="3 4" key="1">
    <citation type="submission" date="2024-03" db="EMBL/GenBank/DDBJ databases">
        <title>Human intestinal bacterial collection.</title>
        <authorList>
            <person name="Pauvert C."/>
            <person name="Hitch T.C.A."/>
            <person name="Clavel T."/>
        </authorList>
    </citation>
    <scope>NUCLEOTIDE SEQUENCE [LARGE SCALE GENOMIC DNA]</scope>
    <source>
        <strain evidence="3 4">CLA-AP-H18</strain>
    </source>
</reference>
<proteinExistence type="predicted"/>
<evidence type="ECO:0000313" key="3">
    <source>
        <dbReference type="EMBL" id="MEQ2564773.1"/>
    </source>
</evidence>
<feature type="domain" description="Teneurin-like YD-shell" evidence="2">
    <location>
        <begin position="3"/>
        <end position="98"/>
    </location>
</feature>
<dbReference type="Gene3D" id="2.180.10.10">
    <property type="entry name" value="RHS repeat-associated core"/>
    <property type="match status" value="1"/>
</dbReference>
<dbReference type="EMBL" id="JBBMFI010000001">
    <property type="protein sequence ID" value="MEQ2564773.1"/>
    <property type="molecule type" value="Genomic_DNA"/>
</dbReference>
<dbReference type="InterPro" id="IPR022385">
    <property type="entry name" value="Rhs_assc_core"/>
</dbReference>
<gene>
    <name evidence="3" type="ORF">ABFO16_00790</name>
</gene>
<comment type="caution">
    <text evidence="3">The sequence shown here is derived from an EMBL/GenBank/DDBJ whole genome shotgun (WGS) entry which is preliminary data.</text>
</comment>
<dbReference type="NCBIfam" id="TIGR03696">
    <property type="entry name" value="Rhs_assc_core"/>
    <property type="match status" value="1"/>
</dbReference>
<name>A0ABV1HS12_9FIRM</name>
<organism evidence="3 4">
    <name type="scientific">Ruminococcoides intestinihominis</name>
    <dbReference type="NCBI Taxonomy" id="3133161"/>
    <lineage>
        <taxon>Bacteria</taxon>
        <taxon>Bacillati</taxon>
        <taxon>Bacillota</taxon>
        <taxon>Clostridia</taxon>
        <taxon>Eubacteriales</taxon>
        <taxon>Oscillospiraceae</taxon>
        <taxon>Ruminococcoides</taxon>
    </lineage>
</organism>
<dbReference type="PANTHER" id="PTHR32305">
    <property type="match status" value="1"/>
</dbReference>
<evidence type="ECO:0000313" key="4">
    <source>
        <dbReference type="Proteomes" id="UP001478133"/>
    </source>
</evidence>
<dbReference type="InterPro" id="IPR050708">
    <property type="entry name" value="T6SS_VgrG/RHS"/>
</dbReference>
<protein>
    <submittedName>
        <fullName evidence="3">RHS repeat-associated core domain-containing protein</fullName>
    </submittedName>
</protein>